<evidence type="ECO:0000313" key="2">
    <source>
        <dbReference type="Proteomes" id="UP000275667"/>
    </source>
</evidence>
<protein>
    <submittedName>
        <fullName evidence="1">Uncharacterized protein</fullName>
    </submittedName>
</protein>
<dbReference type="KEGG" id="vg:60321537"/>
<proteinExistence type="predicted"/>
<reference evidence="2" key="1">
    <citation type="submission" date="2018-08" db="EMBL/GenBank/DDBJ databases">
        <authorList>
            <person name="Farris L."/>
            <person name="Burns B."/>
            <person name="Flowers J."/>
            <person name="Harvey A."/>
            <person name="Kent S."/>
            <person name="Kernodle S.A."/>
            <person name="McGinnis R."/>
            <person name="Sargent R."/>
            <person name="Stanley M."/>
            <person name="Wright P."/>
            <person name="Wallen J.R."/>
            <person name="Eckardt M.A."/>
            <person name="Gainey M.D."/>
            <person name="Garlena R.A."/>
            <person name="Russell D.A."/>
            <person name="Pope W.H."/>
            <person name="Jacobs-Sera D."/>
            <person name="Hatfull G.F."/>
        </authorList>
    </citation>
    <scope>NUCLEOTIDE SEQUENCE [LARGE SCALE GENOMIC DNA]</scope>
</reference>
<dbReference type="Proteomes" id="UP000275667">
    <property type="component" value="Segment"/>
</dbReference>
<gene>
    <name evidence="1" type="primary">75</name>
    <name evidence="1" type="ORF">SEA_SERENDIPITOUS_75</name>
</gene>
<organism evidence="1 2">
    <name type="scientific">Mycobacterium phage Serendipitous</name>
    <dbReference type="NCBI Taxonomy" id="2301619"/>
    <lineage>
        <taxon>Viruses</taxon>
        <taxon>Duplodnaviria</taxon>
        <taxon>Heunggongvirae</taxon>
        <taxon>Uroviricota</taxon>
        <taxon>Caudoviricetes</taxon>
        <taxon>Bclasvirinae</taxon>
        <taxon>Acadianvirus</taxon>
        <taxon>Acadianvirus serendipitous</taxon>
    </lineage>
</organism>
<dbReference type="GeneID" id="60321537"/>
<evidence type="ECO:0000313" key="1">
    <source>
        <dbReference type="EMBL" id="AYB70616.1"/>
    </source>
</evidence>
<name>A0A385UHG9_9CAUD</name>
<sequence length="85" mass="9048">MGRSPRLHSGSPGTTMLVLPDSGGLLKLPPGTDLDKLRDWCQGCDSIVWVMQMGWTDSGLYRCAACRGVRPPRPPRGGAGVAVAR</sequence>
<keyword evidence="2" id="KW-1185">Reference proteome</keyword>
<accession>A0A385UHG9</accession>
<dbReference type="RefSeq" id="YP_009950127.1">
    <property type="nucleotide sequence ID" value="NC_051587.1"/>
</dbReference>
<dbReference type="EMBL" id="MH727561">
    <property type="protein sequence ID" value="AYB70616.1"/>
    <property type="molecule type" value="Genomic_DNA"/>
</dbReference>